<proteinExistence type="predicted"/>
<reference evidence="1" key="1">
    <citation type="journal article" date="2020" name="Stud. Mycol.">
        <title>101 Dothideomycetes genomes: a test case for predicting lifestyles and emergence of pathogens.</title>
        <authorList>
            <person name="Haridas S."/>
            <person name="Albert R."/>
            <person name="Binder M."/>
            <person name="Bloem J."/>
            <person name="Labutti K."/>
            <person name="Salamov A."/>
            <person name="Andreopoulos B."/>
            <person name="Baker S."/>
            <person name="Barry K."/>
            <person name="Bills G."/>
            <person name="Bluhm B."/>
            <person name="Cannon C."/>
            <person name="Castanera R."/>
            <person name="Culley D."/>
            <person name="Daum C."/>
            <person name="Ezra D."/>
            <person name="Gonzalez J."/>
            <person name="Henrissat B."/>
            <person name="Kuo A."/>
            <person name="Liang C."/>
            <person name="Lipzen A."/>
            <person name="Lutzoni F."/>
            <person name="Magnuson J."/>
            <person name="Mondo S."/>
            <person name="Nolan M."/>
            <person name="Ohm R."/>
            <person name="Pangilinan J."/>
            <person name="Park H.-J."/>
            <person name="Ramirez L."/>
            <person name="Alfaro M."/>
            <person name="Sun H."/>
            <person name="Tritt A."/>
            <person name="Yoshinaga Y."/>
            <person name="Zwiers L.-H."/>
            <person name="Turgeon B."/>
            <person name="Goodwin S."/>
            <person name="Spatafora J."/>
            <person name="Crous P."/>
            <person name="Grigoriev I."/>
        </authorList>
    </citation>
    <scope>NUCLEOTIDE SEQUENCE</scope>
    <source>
        <strain evidence="1">CBS 125425</strain>
    </source>
</reference>
<gene>
    <name evidence="1" type="ORF">EJ04DRAFT_517543</name>
</gene>
<dbReference type="Gene3D" id="1.20.1050.10">
    <property type="match status" value="1"/>
</dbReference>
<protein>
    <recommendedName>
        <fullName evidence="3">GST N-terminal domain-containing protein</fullName>
    </recommendedName>
</protein>
<dbReference type="Gene3D" id="3.40.30.10">
    <property type="entry name" value="Glutaredoxin"/>
    <property type="match status" value="1"/>
</dbReference>
<evidence type="ECO:0000313" key="1">
    <source>
        <dbReference type="EMBL" id="KAF2726982.1"/>
    </source>
</evidence>
<keyword evidence="2" id="KW-1185">Reference proteome</keyword>
<dbReference type="OrthoDB" id="3587182at2759"/>
<dbReference type="Proteomes" id="UP000799444">
    <property type="component" value="Unassembled WGS sequence"/>
</dbReference>
<dbReference type="EMBL" id="ML996366">
    <property type="protein sequence ID" value="KAF2726982.1"/>
    <property type="molecule type" value="Genomic_DNA"/>
</dbReference>
<evidence type="ECO:0000313" key="2">
    <source>
        <dbReference type="Proteomes" id="UP000799444"/>
    </source>
</evidence>
<accession>A0A9P4QLL0</accession>
<comment type="caution">
    <text evidence="1">The sequence shown here is derived from an EMBL/GenBank/DDBJ whole genome shotgun (WGS) entry which is preliminary data.</text>
</comment>
<name>A0A9P4QLL0_9PLEO</name>
<sequence length="262" mass="28668">MSTNTPSTKHTLWLWPTGLYPRRLIYYLRAKALPLSHLTTTLTISSLAVDLLAGDFVPRPGDEPRPSGASLPCLRIEPPNASPTYIYESTAIAEYFEELFAGQGRGGDMVGEGVVQRARTRDIVALINDAIVFSGFHAYNTSEQTLAFSGMKKEEMSEGNARFAVMRGSRMMGKIESLVKEDLEKGCRSLSGEGQGGTLADFAVMAVVDYMESQYGTSILDTFGGCGVLKRWCEEARGQSWFVGTEECAKLEKEGFEGLFVG</sequence>
<evidence type="ECO:0008006" key="3">
    <source>
        <dbReference type="Google" id="ProtNLM"/>
    </source>
</evidence>
<organism evidence="1 2">
    <name type="scientific">Polyplosphaeria fusca</name>
    <dbReference type="NCBI Taxonomy" id="682080"/>
    <lineage>
        <taxon>Eukaryota</taxon>
        <taxon>Fungi</taxon>
        <taxon>Dikarya</taxon>
        <taxon>Ascomycota</taxon>
        <taxon>Pezizomycotina</taxon>
        <taxon>Dothideomycetes</taxon>
        <taxon>Pleosporomycetidae</taxon>
        <taxon>Pleosporales</taxon>
        <taxon>Tetraplosphaeriaceae</taxon>
        <taxon>Polyplosphaeria</taxon>
    </lineage>
</organism>
<dbReference type="AlphaFoldDB" id="A0A9P4QLL0"/>